<proteinExistence type="predicted"/>
<organism evidence="1 2">
    <name type="scientific">Pseudaminobacter soli</name>
    <name type="common">ex Zhang et al. 2022</name>
    <dbReference type="NCBI Taxonomy" id="2831468"/>
    <lineage>
        <taxon>Bacteria</taxon>
        <taxon>Pseudomonadati</taxon>
        <taxon>Pseudomonadota</taxon>
        <taxon>Alphaproteobacteria</taxon>
        <taxon>Hyphomicrobiales</taxon>
        <taxon>Phyllobacteriaceae</taxon>
        <taxon>Pseudaminobacter</taxon>
    </lineage>
</organism>
<evidence type="ECO:0000313" key="1">
    <source>
        <dbReference type="EMBL" id="MBS3650544.1"/>
    </source>
</evidence>
<dbReference type="PROSITE" id="PS51257">
    <property type="entry name" value="PROKAR_LIPOPROTEIN"/>
    <property type="match status" value="1"/>
</dbReference>
<accession>A0A942DYH1</accession>
<gene>
    <name evidence="1" type="ORF">KEU06_18160</name>
</gene>
<dbReference type="EMBL" id="JAGWCR010000009">
    <property type="protein sequence ID" value="MBS3650544.1"/>
    <property type="molecule type" value="Genomic_DNA"/>
</dbReference>
<reference evidence="1" key="1">
    <citation type="submission" date="2021-04" db="EMBL/GenBank/DDBJ databases">
        <title>Pseudaminobacter soli sp. nov., isolated from paddy soil contaminated by heavy metals.</title>
        <authorList>
            <person name="Zhang K."/>
        </authorList>
    </citation>
    <scope>NUCLEOTIDE SEQUENCE</scope>
    <source>
        <strain evidence="1">19-2017</strain>
    </source>
</reference>
<protein>
    <recommendedName>
        <fullName evidence="3">Lipoprotein</fullName>
    </recommendedName>
</protein>
<evidence type="ECO:0000313" key="2">
    <source>
        <dbReference type="Proteomes" id="UP000680348"/>
    </source>
</evidence>
<evidence type="ECO:0008006" key="3">
    <source>
        <dbReference type="Google" id="ProtNLM"/>
    </source>
</evidence>
<keyword evidence="2" id="KW-1185">Reference proteome</keyword>
<dbReference type="AlphaFoldDB" id="A0A942DYH1"/>
<dbReference type="Proteomes" id="UP000680348">
    <property type="component" value="Unassembled WGS sequence"/>
</dbReference>
<dbReference type="RefSeq" id="WP_188256085.1">
    <property type="nucleotide sequence ID" value="NZ_JABVCF010000009.1"/>
</dbReference>
<sequence length="67" mass="6767">MRKLFFTSAFASVVAGCTTPPTPSADPAAALAASRVNAAAATNVGAGSRPGFCTFKDPSGKLFEKKC</sequence>
<name>A0A942DYH1_9HYPH</name>
<comment type="caution">
    <text evidence="1">The sequence shown here is derived from an EMBL/GenBank/DDBJ whole genome shotgun (WGS) entry which is preliminary data.</text>
</comment>